<accession>A0A1E4SD78</accession>
<keyword evidence="7" id="KW-1185">Reference proteome</keyword>
<comment type="similarity">
    <text evidence="1">Belongs to the ABC transporter superfamily.</text>
</comment>
<dbReference type="PANTHER" id="PTHR43117:SF4">
    <property type="entry name" value="OSMOPROTECTANT IMPORT ATP-BINDING PROTEIN OSMV"/>
    <property type="match status" value="1"/>
</dbReference>
<dbReference type="SUPFAM" id="SSF52540">
    <property type="entry name" value="P-loop containing nucleoside triphosphate hydrolases"/>
    <property type="match status" value="2"/>
</dbReference>
<dbReference type="PROSITE" id="PS50893">
    <property type="entry name" value="ABC_TRANSPORTER_2"/>
    <property type="match status" value="2"/>
</dbReference>
<feature type="domain" description="ABC transporter" evidence="5">
    <location>
        <begin position="31"/>
        <end position="283"/>
    </location>
</feature>
<evidence type="ECO:0000256" key="1">
    <source>
        <dbReference type="ARBA" id="ARBA00005417"/>
    </source>
</evidence>
<dbReference type="RefSeq" id="XP_020062592.1">
    <property type="nucleotide sequence ID" value="XM_020211212.1"/>
</dbReference>
<sequence length="531" mass="59551">MKLTTRLHQHCLVRINGATFSKHTGPNAAALFKNKIEKFEVWKPQNSTLEGKQYTSDSGAFWAITGPLKSTFLSVLAGRLFASPKLARTYPFISKTFQYDRVTFLDFKESSGLDKVHLSARYESYSYKGELEMSDDVNSVLNYIIGSNNYNSNTAKGVEAAYVDRLMELFNLKHLSKKWINSLSNGQLRRARIAKSLILKPNLLIIDDPFLGLDPKATILVLESLRRVSQDLGIAMVLGLRVQDPTPAWVTHAGHVTEDGLVMNGFKEDVYIPQEAATVTEPVPAKLEEISNSSLSPSHIQFTNASVAYRGLKVLDKFNWNIPHGSKWRILGDNGTGKTTILSLITADHPQSWRSVISIEGKPRKTGSGANFFDVNNVIGISSPEMHALVPDNNTAKEIIVNALVRGVGNTNFFYKGEPNETYHELVNKFPIMNTLENTKFKDLSITHQKLVLFLRAVVKEPQLLILDEAFSCMDDPVLMRQCQELVGSLPCTVLAIGHIEWELPNFEYVLKLFGDEERNYKIYKVVLDGR</sequence>
<evidence type="ECO:0000259" key="5">
    <source>
        <dbReference type="PROSITE" id="PS50893"/>
    </source>
</evidence>
<gene>
    <name evidence="6" type="ORF">CANTADRAFT_7932</name>
</gene>
<feature type="domain" description="ABC transporter" evidence="5">
    <location>
        <begin position="300"/>
        <end position="526"/>
    </location>
</feature>
<dbReference type="AlphaFoldDB" id="A0A1E4SD78"/>
<dbReference type="InterPro" id="IPR003439">
    <property type="entry name" value="ABC_transporter-like_ATP-bd"/>
</dbReference>
<dbReference type="GeneID" id="30985348"/>
<reference evidence="7" key="1">
    <citation type="submission" date="2016-05" db="EMBL/GenBank/DDBJ databases">
        <title>Comparative genomics of biotechnologically important yeasts.</title>
        <authorList>
            <consortium name="DOE Joint Genome Institute"/>
            <person name="Riley R."/>
            <person name="Haridas S."/>
            <person name="Wolfe K.H."/>
            <person name="Lopes M.R."/>
            <person name="Hittinger C.T."/>
            <person name="Goker M."/>
            <person name="Salamov A."/>
            <person name="Wisecaver J."/>
            <person name="Long T.M."/>
            <person name="Aerts A.L."/>
            <person name="Barry K."/>
            <person name="Choi C."/>
            <person name="Clum A."/>
            <person name="Coughlan A.Y."/>
            <person name="Deshpande S."/>
            <person name="Douglass A.P."/>
            <person name="Hanson S.J."/>
            <person name="Klenk H.-P."/>
            <person name="Labutti K."/>
            <person name="Lapidus A."/>
            <person name="Lindquist E."/>
            <person name="Lipzen A."/>
            <person name="Meier-Kolthoff J.P."/>
            <person name="Ohm R.A."/>
            <person name="Otillar R.P."/>
            <person name="Pangilinan J."/>
            <person name="Peng Y."/>
            <person name="Rokas A."/>
            <person name="Rosa C.A."/>
            <person name="Scheuner C."/>
            <person name="Sibirny A.A."/>
            <person name="Slot J.C."/>
            <person name="Stielow J.B."/>
            <person name="Sun H."/>
            <person name="Kurtzman C.P."/>
            <person name="Blackwell M."/>
            <person name="Grigoriev I.V."/>
            <person name="Jeffries T.W."/>
        </authorList>
    </citation>
    <scope>NUCLEOTIDE SEQUENCE [LARGE SCALE GENOMIC DNA]</scope>
    <source>
        <strain evidence="7">NRRL Y-17324</strain>
    </source>
</reference>
<keyword evidence="3" id="KW-0547">Nucleotide-binding</keyword>
<dbReference type="PANTHER" id="PTHR43117">
    <property type="entry name" value="OSMOPROTECTANT IMPORT ATP-BINDING PROTEIN OSMV"/>
    <property type="match status" value="1"/>
</dbReference>
<keyword evidence="4" id="KW-0067">ATP-binding</keyword>
<organism evidence="6 7">
    <name type="scientific">Suhomyces tanzawaensis NRRL Y-17324</name>
    <dbReference type="NCBI Taxonomy" id="984487"/>
    <lineage>
        <taxon>Eukaryota</taxon>
        <taxon>Fungi</taxon>
        <taxon>Dikarya</taxon>
        <taxon>Ascomycota</taxon>
        <taxon>Saccharomycotina</taxon>
        <taxon>Pichiomycetes</taxon>
        <taxon>Debaryomycetaceae</taxon>
        <taxon>Suhomyces</taxon>
    </lineage>
</organism>
<keyword evidence="6" id="KW-0378">Hydrolase</keyword>
<proteinExistence type="inferred from homology"/>
<evidence type="ECO:0000256" key="3">
    <source>
        <dbReference type="ARBA" id="ARBA00022741"/>
    </source>
</evidence>
<dbReference type="SMART" id="SM00382">
    <property type="entry name" value="AAA"/>
    <property type="match status" value="2"/>
</dbReference>
<dbReference type="Pfam" id="PF00005">
    <property type="entry name" value="ABC_tran"/>
    <property type="match status" value="2"/>
</dbReference>
<evidence type="ECO:0000256" key="4">
    <source>
        <dbReference type="ARBA" id="ARBA00022840"/>
    </source>
</evidence>
<dbReference type="STRING" id="984487.A0A1E4SD78"/>
<protein>
    <submittedName>
        <fullName evidence="6">p-loop containing nucleoside triphosphate hydrolase protein</fullName>
    </submittedName>
</protein>
<evidence type="ECO:0000313" key="6">
    <source>
        <dbReference type="EMBL" id="ODV77470.1"/>
    </source>
</evidence>
<evidence type="ECO:0000256" key="2">
    <source>
        <dbReference type="ARBA" id="ARBA00022448"/>
    </source>
</evidence>
<dbReference type="Gene3D" id="3.40.50.300">
    <property type="entry name" value="P-loop containing nucleotide triphosphate hydrolases"/>
    <property type="match status" value="2"/>
</dbReference>
<keyword evidence="2" id="KW-0813">Transport</keyword>
<dbReference type="OrthoDB" id="10255969at2759"/>
<dbReference type="InterPro" id="IPR003593">
    <property type="entry name" value="AAA+_ATPase"/>
</dbReference>
<dbReference type="EMBL" id="KV453915">
    <property type="protein sequence ID" value="ODV77470.1"/>
    <property type="molecule type" value="Genomic_DNA"/>
</dbReference>
<dbReference type="Proteomes" id="UP000094285">
    <property type="component" value="Unassembled WGS sequence"/>
</dbReference>
<evidence type="ECO:0000313" key="7">
    <source>
        <dbReference type="Proteomes" id="UP000094285"/>
    </source>
</evidence>
<dbReference type="GO" id="GO:0016887">
    <property type="term" value="F:ATP hydrolysis activity"/>
    <property type="evidence" value="ECO:0007669"/>
    <property type="project" value="InterPro"/>
</dbReference>
<name>A0A1E4SD78_9ASCO</name>
<dbReference type="InterPro" id="IPR027417">
    <property type="entry name" value="P-loop_NTPase"/>
</dbReference>
<dbReference type="GO" id="GO:0005524">
    <property type="term" value="F:ATP binding"/>
    <property type="evidence" value="ECO:0007669"/>
    <property type="project" value="UniProtKB-KW"/>
</dbReference>